<dbReference type="SMART" id="SM00843">
    <property type="entry name" value="Ftsk_gamma"/>
    <property type="match status" value="1"/>
</dbReference>
<dbReference type="InterPro" id="IPR036390">
    <property type="entry name" value="WH_DNA-bd_sf"/>
</dbReference>
<dbReference type="SUPFAM" id="SSF52540">
    <property type="entry name" value="P-loop containing nucleoside triphosphate hydrolases"/>
    <property type="match status" value="1"/>
</dbReference>
<dbReference type="InterPro" id="IPR018541">
    <property type="entry name" value="Ftsk_gamma"/>
</dbReference>
<organism evidence="19 20">
    <name type="scientific">Candidatus Sneabacter namystus</name>
    <dbReference type="NCBI Taxonomy" id="2601646"/>
    <lineage>
        <taxon>Bacteria</taxon>
        <taxon>Pseudomonadati</taxon>
        <taxon>Pseudomonadota</taxon>
        <taxon>Alphaproteobacteria</taxon>
        <taxon>Rickettsiales</taxon>
        <taxon>Rickettsiaceae</taxon>
        <taxon>Rickettsieae</taxon>
        <taxon>Candidatus Sneabacter</taxon>
    </lineage>
</organism>
<evidence type="ECO:0000256" key="14">
    <source>
        <dbReference type="ARBA" id="ARBA00024784"/>
    </source>
</evidence>
<protein>
    <recommendedName>
        <fullName evidence="3">DNA translocase FtsK</fullName>
    </recommendedName>
</protein>
<dbReference type="OrthoDB" id="9807790at2"/>
<dbReference type="InterPro" id="IPR003593">
    <property type="entry name" value="AAA+_ATPase"/>
</dbReference>
<feature type="binding site" evidence="16">
    <location>
        <begin position="345"/>
        <end position="352"/>
    </location>
    <ligand>
        <name>ATP</name>
        <dbReference type="ChEBI" id="CHEBI:30616"/>
    </ligand>
</feature>
<feature type="transmembrane region" description="Helical" evidence="17">
    <location>
        <begin position="69"/>
        <end position="89"/>
    </location>
</feature>
<reference evidence="19 20" key="1">
    <citation type="submission" date="2019-08" db="EMBL/GenBank/DDBJ databases">
        <title>Highly reduced genomes of protist endosymbionts show evolutionary convergence.</title>
        <authorList>
            <person name="George E."/>
            <person name="Husnik F."/>
            <person name="Tashyreva D."/>
            <person name="Prokopchuk G."/>
            <person name="Horak A."/>
            <person name="Kwong W.K."/>
            <person name="Lukes J."/>
            <person name="Keeling P.J."/>
        </authorList>
    </citation>
    <scope>NUCLEOTIDE SEQUENCE [LARGE SCALE GENOMIC DNA]</scope>
    <source>
        <strain evidence="19">1621</strain>
    </source>
</reference>
<dbReference type="InterPro" id="IPR041027">
    <property type="entry name" value="FtsK_alpha"/>
</dbReference>
<feature type="transmembrane region" description="Helical" evidence="17">
    <location>
        <begin position="141"/>
        <end position="169"/>
    </location>
</feature>
<evidence type="ECO:0000256" key="8">
    <source>
        <dbReference type="ARBA" id="ARBA00022829"/>
    </source>
</evidence>
<feature type="transmembrane region" description="Helical" evidence="17">
    <location>
        <begin position="43"/>
        <end position="62"/>
    </location>
</feature>
<comment type="subcellular location">
    <subcellularLocation>
        <location evidence="1">Cell membrane</location>
        <topology evidence="1">Multi-pass membrane protein</topology>
    </subcellularLocation>
</comment>
<dbReference type="Pfam" id="PF13491">
    <property type="entry name" value="FtsK_4TM"/>
    <property type="match status" value="1"/>
</dbReference>
<dbReference type="PROSITE" id="PS50901">
    <property type="entry name" value="FTSK"/>
    <property type="match status" value="1"/>
</dbReference>
<dbReference type="SUPFAM" id="SSF46785">
    <property type="entry name" value="Winged helix' DNA-binding domain"/>
    <property type="match status" value="1"/>
</dbReference>
<keyword evidence="13" id="KW-0131">Cell cycle</keyword>
<dbReference type="AlphaFoldDB" id="A0A5C0UHW6"/>
<evidence type="ECO:0000256" key="15">
    <source>
        <dbReference type="ARBA" id="ARBA00025923"/>
    </source>
</evidence>
<feature type="transmembrane region" description="Helical" evidence="17">
    <location>
        <begin position="12"/>
        <end position="31"/>
    </location>
</feature>
<evidence type="ECO:0000256" key="9">
    <source>
        <dbReference type="ARBA" id="ARBA00022840"/>
    </source>
</evidence>
<evidence type="ECO:0000256" key="10">
    <source>
        <dbReference type="ARBA" id="ARBA00022989"/>
    </source>
</evidence>
<dbReference type="Gene3D" id="1.10.10.10">
    <property type="entry name" value="Winged helix-like DNA-binding domain superfamily/Winged helix DNA-binding domain"/>
    <property type="match status" value="1"/>
</dbReference>
<dbReference type="InterPro" id="IPR025199">
    <property type="entry name" value="FtsK_4TM"/>
</dbReference>
<evidence type="ECO:0000256" key="5">
    <source>
        <dbReference type="ARBA" id="ARBA00022618"/>
    </source>
</evidence>
<dbReference type="GO" id="GO:0005886">
    <property type="term" value="C:plasma membrane"/>
    <property type="evidence" value="ECO:0007669"/>
    <property type="project" value="UniProtKB-SubCell"/>
</dbReference>
<name>A0A5C0UHW6_9RICK</name>
<dbReference type="KEGG" id="snay:FZC37_01720"/>
<keyword evidence="11" id="KW-0238">DNA-binding</keyword>
<evidence type="ECO:0000256" key="16">
    <source>
        <dbReference type="PROSITE-ProRule" id="PRU00289"/>
    </source>
</evidence>
<keyword evidence="4" id="KW-1003">Cell membrane</keyword>
<keyword evidence="5" id="KW-0132">Cell division</keyword>
<comment type="similarity">
    <text evidence="2">Belongs to the FtsK/SpoIIIE/SftA family.</text>
</comment>
<comment type="function">
    <text evidence="14">Essential cell division protein that coordinates cell division and chromosome segregation. The N-terminus is involved in assembly of the cell-division machinery. The C-terminus functions as a DNA motor that moves dsDNA in an ATP-dependent manner towards the dif recombination site, which is located within the replication terminus region. Translocation stops specifically at Xer-dif sites, where FtsK interacts with the Xer recombinase, allowing activation of chromosome unlinking by recombination. FtsK orienting polar sequences (KOPS) guide the direction of DNA translocation. FtsK can remove proteins from DNA as it translocates, but translocation stops specifically at XerCD-dif site, thereby preventing removal of XerC and XerD from dif.</text>
</comment>
<evidence type="ECO:0000256" key="13">
    <source>
        <dbReference type="ARBA" id="ARBA00023306"/>
    </source>
</evidence>
<evidence type="ECO:0000256" key="6">
    <source>
        <dbReference type="ARBA" id="ARBA00022692"/>
    </source>
</evidence>
<evidence type="ECO:0000256" key="11">
    <source>
        <dbReference type="ARBA" id="ARBA00023125"/>
    </source>
</evidence>
<evidence type="ECO:0000256" key="17">
    <source>
        <dbReference type="SAM" id="Phobius"/>
    </source>
</evidence>
<dbReference type="GO" id="GO:0007059">
    <property type="term" value="P:chromosome segregation"/>
    <property type="evidence" value="ECO:0007669"/>
    <property type="project" value="UniProtKB-KW"/>
</dbReference>
<feature type="domain" description="FtsK" evidence="18">
    <location>
        <begin position="328"/>
        <end position="546"/>
    </location>
</feature>
<dbReference type="Pfam" id="PF17854">
    <property type="entry name" value="FtsK_alpha"/>
    <property type="match status" value="1"/>
</dbReference>
<keyword evidence="6 17" id="KW-0812">Transmembrane</keyword>
<dbReference type="GO" id="GO:0005524">
    <property type="term" value="F:ATP binding"/>
    <property type="evidence" value="ECO:0007669"/>
    <property type="project" value="UniProtKB-UniRule"/>
</dbReference>
<feature type="transmembrane region" description="Helical" evidence="17">
    <location>
        <begin position="101"/>
        <end position="129"/>
    </location>
</feature>
<dbReference type="InterPro" id="IPR002543">
    <property type="entry name" value="FtsK_dom"/>
</dbReference>
<keyword evidence="8" id="KW-0159">Chromosome partition</keyword>
<keyword evidence="9 16" id="KW-0067">ATP-binding</keyword>
<proteinExistence type="inferred from homology"/>
<dbReference type="GO" id="GO:0003677">
    <property type="term" value="F:DNA binding"/>
    <property type="evidence" value="ECO:0007669"/>
    <property type="project" value="UniProtKB-KW"/>
</dbReference>
<evidence type="ECO:0000313" key="20">
    <source>
        <dbReference type="Proteomes" id="UP000323844"/>
    </source>
</evidence>
<evidence type="ECO:0000256" key="12">
    <source>
        <dbReference type="ARBA" id="ARBA00023136"/>
    </source>
</evidence>
<gene>
    <name evidence="19" type="ORF">FZC37_01720</name>
</gene>
<sequence>MMKFFSNFRSAISSLALLIFSLVTLVALLTYSPDDKCLNVSNSYIVSNILSNFGAIYADLLMQTFGHSSYLLSIITGYWAFLSISRLSSLSHFMLRYPACMILIFSFSVIFTKFPLFSSLSGGVIGAILNNCTQCQYHSYVLFAVAFVSGFFALCLTRGTIFSCAILLYRYVICLFKGKKASVIVEKKESTNTLLPPLSLLSSDVHEERNISIGEVDVSQDRLLAVLKDFGVGGKIISVIKGPIATLYEFEPVAGTKSARVIGLADDIARSLGANAARISNISGRKVLGIELPNLHPTSFGLREILESSKCDTGSMKLPIVLGKFLDGNPCVVDLAKMPHLLMAGTTGSGKSVSLNAIILSLLYRYTPDQCKFIMVDPKMLELSVYDGIPHLLSPVVTDSLKAVSALKWAVKEMERRYRIMSLLGVKNVESFNAKCRISSVSKGLVEKKLYVGFNASGEPEYDTVKVEAEALPYIVLIVDEMADLMLVAGRDVEISIQRLAQMARAAGIHIIMATQRPSVDVITGVIKANFPSRVSFKVASKIDSRTILGDSGAEQLTSAGDMLFTGLGGGICRAHGPFVSEQEIESVATYLKGIGTPEYVQDITDCLDSVENSPSAVSDDLYDRAVTIVKKDNKASISYIQRRLHIGYNKAASLIERMEEEGVVSMPNVSGKREVLK</sequence>
<dbReference type="PANTHER" id="PTHR22683:SF41">
    <property type="entry name" value="DNA TRANSLOCASE FTSK"/>
    <property type="match status" value="1"/>
</dbReference>
<evidence type="ECO:0000256" key="2">
    <source>
        <dbReference type="ARBA" id="ARBA00006474"/>
    </source>
</evidence>
<keyword evidence="10 17" id="KW-1133">Transmembrane helix</keyword>
<dbReference type="Gene3D" id="3.40.50.300">
    <property type="entry name" value="P-loop containing nucleotide triphosphate hydrolases"/>
    <property type="match status" value="1"/>
</dbReference>
<dbReference type="InterPro" id="IPR036388">
    <property type="entry name" value="WH-like_DNA-bd_sf"/>
</dbReference>
<evidence type="ECO:0000256" key="7">
    <source>
        <dbReference type="ARBA" id="ARBA00022741"/>
    </source>
</evidence>
<dbReference type="Gene3D" id="3.30.980.40">
    <property type="match status" value="1"/>
</dbReference>
<dbReference type="PANTHER" id="PTHR22683">
    <property type="entry name" value="SPORULATION PROTEIN RELATED"/>
    <property type="match status" value="1"/>
</dbReference>
<dbReference type="EMBL" id="CP043312">
    <property type="protein sequence ID" value="QEK39646.1"/>
    <property type="molecule type" value="Genomic_DNA"/>
</dbReference>
<comment type="subunit">
    <text evidence="15">Homohexamer. Forms a ring that surrounds DNA.</text>
</comment>
<evidence type="ECO:0000256" key="4">
    <source>
        <dbReference type="ARBA" id="ARBA00022475"/>
    </source>
</evidence>
<keyword evidence="12 17" id="KW-0472">Membrane</keyword>
<evidence type="ECO:0000256" key="1">
    <source>
        <dbReference type="ARBA" id="ARBA00004651"/>
    </source>
</evidence>
<evidence type="ECO:0000259" key="18">
    <source>
        <dbReference type="PROSITE" id="PS50901"/>
    </source>
</evidence>
<dbReference type="Proteomes" id="UP000323844">
    <property type="component" value="Chromosome"/>
</dbReference>
<keyword evidence="20" id="KW-1185">Reference proteome</keyword>
<accession>A0A5C0UHW6</accession>
<keyword evidence="7 16" id="KW-0547">Nucleotide-binding</keyword>
<dbReference type="SMART" id="SM00382">
    <property type="entry name" value="AAA"/>
    <property type="match status" value="1"/>
</dbReference>
<dbReference type="InterPro" id="IPR027417">
    <property type="entry name" value="P-loop_NTPase"/>
</dbReference>
<dbReference type="Pfam" id="PF01580">
    <property type="entry name" value="FtsK_SpoIIIE"/>
    <property type="match status" value="1"/>
</dbReference>
<evidence type="ECO:0000256" key="3">
    <source>
        <dbReference type="ARBA" id="ARBA00020887"/>
    </source>
</evidence>
<dbReference type="GO" id="GO:0051301">
    <property type="term" value="P:cell division"/>
    <property type="evidence" value="ECO:0007669"/>
    <property type="project" value="UniProtKB-KW"/>
</dbReference>
<evidence type="ECO:0000313" key="19">
    <source>
        <dbReference type="EMBL" id="QEK39646.1"/>
    </source>
</evidence>
<dbReference type="InterPro" id="IPR050206">
    <property type="entry name" value="FtsK/SpoIIIE/SftA"/>
</dbReference>
<dbReference type="Pfam" id="PF09397">
    <property type="entry name" value="FtsK_gamma"/>
    <property type="match status" value="1"/>
</dbReference>